<evidence type="ECO:0000256" key="5">
    <source>
        <dbReference type="SAM" id="SignalP"/>
    </source>
</evidence>
<evidence type="ECO:0000256" key="1">
    <source>
        <dbReference type="ARBA" id="ARBA00008773"/>
    </source>
</evidence>
<keyword evidence="5" id="KW-0732">Signal</keyword>
<evidence type="ECO:0000313" key="6">
    <source>
        <dbReference type="EMBL" id="CAK9160940.1"/>
    </source>
</evidence>
<dbReference type="SUPFAM" id="SSF51445">
    <property type="entry name" value="(Trans)glycosidases"/>
    <property type="match status" value="1"/>
</dbReference>
<proteinExistence type="inferred from homology"/>
<dbReference type="EMBL" id="CAUOFW020003613">
    <property type="protein sequence ID" value="CAK9160940.1"/>
    <property type="molecule type" value="Genomic_DNA"/>
</dbReference>
<dbReference type="InterPro" id="IPR017853">
    <property type="entry name" value="GH"/>
</dbReference>
<evidence type="ECO:0000256" key="3">
    <source>
        <dbReference type="ARBA" id="ARBA00023295"/>
    </source>
</evidence>
<comment type="caution">
    <text evidence="6">The sequence shown here is derived from an EMBL/GenBank/DDBJ whole genome shotgun (WGS) entry which is preliminary data.</text>
</comment>
<feature type="chain" id="PRO_5044854124" description="Glucan endo-1,3-beta-glucosidase GVI" evidence="5">
    <location>
        <begin position="20"/>
        <end position="334"/>
    </location>
</feature>
<dbReference type="AlphaFoldDB" id="A0ABC8SV60"/>
<dbReference type="FunFam" id="3.20.20.80:FF:000010">
    <property type="entry name" value="glucan endo-1,3-beta-glucosidase, basic"/>
    <property type="match status" value="1"/>
</dbReference>
<dbReference type="Pfam" id="PF00332">
    <property type="entry name" value="Glyco_hydro_17"/>
    <property type="match status" value="1"/>
</dbReference>
<dbReference type="Gene3D" id="3.20.20.80">
    <property type="entry name" value="Glycosidases"/>
    <property type="match status" value="1"/>
</dbReference>
<reference evidence="6 7" key="1">
    <citation type="submission" date="2024-02" db="EMBL/GenBank/DDBJ databases">
        <authorList>
            <person name="Vignale AGUSTIN F."/>
            <person name="Sosa J E."/>
            <person name="Modenutti C."/>
        </authorList>
    </citation>
    <scope>NUCLEOTIDE SEQUENCE [LARGE SCALE GENOMIC DNA]</scope>
</reference>
<protein>
    <recommendedName>
        <fullName evidence="8">Glucan endo-1,3-beta-glucosidase GVI</fullName>
    </recommendedName>
</protein>
<evidence type="ECO:0008006" key="8">
    <source>
        <dbReference type="Google" id="ProtNLM"/>
    </source>
</evidence>
<sequence length="334" mass="35505">MDRLCLLLFFTACFLSTHAGVQGIGVNYGLLGDNLPPPGQVIALLKSRNVQKIRIFDPNTNVLKALEGSGVEVVVGVRNEDLQQLAADPSFAKSWVSTNVVPHSSSVKFTYISAGNEVIPGPSATYVLGAMQNLDAALQAANIAIPVSTVVSLQVLGSSYPPSSGAFSDNTTMRPIAAFLAAKKSPLLVNVYPYFAYIGDPTNVPLDYALLQGTANGVDDGTNHYTTLFDAMVDATYAALEKVDGSAVEVVVSETGWPSAENGDVATINNAQTYVNNVIAHVSSGQGTPKRRGKAVETFLFALFNEDLKPAGTEQNFGLYHPDMTEVYHVNFPA</sequence>
<feature type="signal peptide" evidence="5">
    <location>
        <begin position="1"/>
        <end position="19"/>
    </location>
</feature>
<keyword evidence="7" id="KW-1185">Reference proteome</keyword>
<dbReference type="GO" id="GO:0016798">
    <property type="term" value="F:hydrolase activity, acting on glycosyl bonds"/>
    <property type="evidence" value="ECO:0007669"/>
    <property type="project" value="UniProtKB-KW"/>
</dbReference>
<dbReference type="InterPro" id="IPR044965">
    <property type="entry name" value="Glyco_hydro_17_plant"/>
</dbReference>
<evidence type="ECO:0000256" key="2">
    <source>
        <dbReference type="ARBA" id="ARBA00022801"/>
    </source>
</evidence>
<name>A0ABC8SV60_9AQUA</name>
<dbReference type="InterPro" id="IPR000490">
    <property type="entry name" value="Glyco_hydro_17"/>
</dbReference>
<comment type="similarity">
    <text evidence="1 4">Belongs to the glycosyl hydrolase 17 family.</text>
</comment>
<keyword evidence="2" id="KW-0378">Hydrolase</keyword>
<organism evidence="6 7">
    <name type="scientific">Ilex paraguariensis</name>
    <name type="common">yerba mate</name>
    <dbReference type="NCBI Taxonomy" id="185542"/>
    <lineage>
        <taxon>Eukaryota</taxon>
        <taxon>Viridiplantae</taxon>
        <taxon>Streptophyta</taxon>
        <taxon>Embryophyta</taxon>
        <taxon>Tracheophyta</taxon>
        <taxon>Spermatophyta</taxon>
        <taxon>Magnoliopsida</taxon>
        <taxon>eudicotyledons</taxon>
        <taxon>Gunneridae</taxon>
        <taxon>Pentapetalae</taxon>
        <taxon>asterids</taxon>
        <taxon>campanulids</taxon>
        <taxon>Aquifoliales</taxon>
        <taxon>Aquifoliaceae</taxon>
        <taxon>Ilex</taxon>
    </lineage>
</organism>
<accession>A0ABC8SV60</accession>
<evidence type="ECO:0000256" key="4">
    <source>
        <dbReference type="RuleBase" id="RU004335"/>
    </source>
</evidence>
<dbReference type="Proteomes" id="UP001642360">
    <property type="component" value="Unassembled WGS sequence"/>
</dbReference>
<gene>
    <name evidence="6" type="ORF">ILEXP_LOCUS29731</name>
</gene>
<dbReference type="PANTHER" id="PTHR32227">
    <property type="entry name" value="GLUCAN ENDO-1,3-BETA-GLUCOSIDASE BG1-RELATED-RELATED"/>
    <property type="match status" value="1"/>
</dbReference>
<evidence type="ECO:0000313" key="7">
    <source>
        <dbReference type="Proteomes" id="UP001642360"/>
    </source>
</evidence>
<keyword evidence="3" id="KW-0326">Glycosidase</keyword>